<evidence type="ECO:0000256" key="3">
    <source>
        <dbReference type="ARBA" id="ARBA00022837"/>
    </source>
</evidence>
<evidence type="ECO:0000256" key="2">
    <source>
        <dbReference type="ARBA" id="ARBA00022737"/>
    </source>
</evidence>
<dbReference type="RefSeq" id="XP_009027335.1">
    <property type="nucleotide sequence ID" value="XM_009029087.1"/>
</dbReference>
<dbReference type="PROSITE" id="PS50222">
    <property type="entry name" value="EF_HAND_2"/>
    <property type="match status" value="3"/>
</dbReference>
<dbReference type="KEGG" id="hro:HELRODRAFT_164028"/>
<dbReference type="PANTHER" id="PTHR23048:SF0">
    <property type="entry name" value="CALMODULIN LIKE 3"/>
    <property type="match status" value="1"/>
</dbReference>
<keyword evidence="3" id="KW-0106">Calcium</keyword>
<feature type="domain" description="EF-hand" evidence="4">
    <location>
        <begin position="112"/>
        <end position="136"/>
    </location>
</feature>
<name>T1EUS8_HELRO</name>
<dbReference type="InterPro" id="IPR002048">
    <property type="entry name" value="EF_hand_dom"/>
</dbReference>
<dbReference type="EMBL" id="KB097571">
    <property type="protein sequence ID" value="ESN94228.1"/>
    <property type="molecule type" value="Genomic_DNA"/>
</dbReference>
<dbReference type="Pfam" id="PF13499">
    <property type="entry name" value="EF-hand_7"/>
    <property type="match status" value="2"/>
</dbReference>
<evidence type="ECO:0000259" key="4">
    <source>
        <dbReference type="PROSITE" id="PS50222"/>
    </source>
</evidence>
<dbReference type="FunFam" id="1.10.238.10:FF:000034">
    <property type="entry name" value="Calmodulin"/>
    <property type="match status" value="1"/>
</dbReference>
<dbReference type="CTD" id="20200328"/>
<feature type="domain" description="EF-hand" evidence="4">
    <location>
        <begin position="4"/>
        <end position="39"/>
    </location>
</feature>
<protein>
    <recommendedName>
        <fullName evidence="4">EF-hand domain-containing protein</fullName>
    </recommendedName>
</protein>
<dbReference type="GeneID" id="20200328"/>
<dbReference type="eggNOG" id="KOG0027">
    <property type="taxonomic scope" value="Eukaryota"/>
</dbReference>
<dbReference type="Gene3D" id="1.10.238.10">
    <property type="entry name" value="EF-hand"/>
    <property type="match status" value="2"/>
</dbReference>
<evidence type="ECO:0000313" key="7">
    <source>
        <dbReference type="Proteomes" id="UP000015101"/>
    </source>
</evidence>
<dbReference type="PROSITE" id="PS00018">
    <property type="entry name" value="EF_HAND_1"/>
    <property type="match status" value="2"/>
</dbReference>
<dbReference type="Proteomes" id="UP000015101">
    <property type="component" value="Unassembled WGS sequence"/>
</dbReference>
<proteinExistence type="predicted"/>
<dbReference type="OrthoDB" id="26525at2759"/>
<dbReference type="PANTHER" id="PTHR23048">
    <property type="entry name" value="MYOSIN LIGHT CHAIN 1, 3"/>
    <property type="match status" value="1"/>
</dbReference>
<evidence type="ECO:0000313" key="6">
    <source>
        <dbReference type="EnsemblMetazoa" id="HelroP164028"/>
    </source>
</evidence>
<evidence type="ECO:0000313" key="5">
    <source>
        <dbReference type="EMBL" id="ESN94228.1"/>
    </source>
</evidence>
<keyword evidence="7" id="KW-1185">Reference proteome</keyword>
<dbReference type="InterPro" id="IPR050230">
    <property type="entry name" value="CALM/Myosin/TropC-like"/>
</dbReference>
<dbReference type="HOGENOM" id="CLU_061288_2_0_1"/>
<reference evidence="6" key="3">
    <citation type="submission" date="2015-06" db="UniProtKB">
        <authorList>
            <consortium name="EnsemblMetazoa"/>
        </authorList>
    </citation>
    <scope>IDENTIFICATION</scope>
</reference>
<reference evidence="5 7" key="2">
    <citation type="journal article" date="2013" name="Nature">
        <title>Insights into bilaterian evolution from three spiralian genomes.</title>
        <authorList>
            <person name="Simakov O."/>
            <person name="Marletaz F."/>
            <person name="Cho S.J."/>
            <person name="Edsinger-Gonzales E."/>
            <person name="Havlak P."/>
            <person name="Hellsten U."/>
            <person name="Kuo D.H."/>
            <person name="Larsson T."/>
            <person name="Lv J."/>
            <person name="Arendt D."/>
            <person name="Savage R."/>
            <person name="Osoegawa K."/>
            <person name="de Jong P."/>
            <person name="Grimwood J."/>
            <person name="Chapman J.A."/>
            <person name="Shapiro H."/>
            <person name="Aerts A."/>
            <person name="Otillar R.P."/>
            <person name="Terry A.Y."/>
            <person name="Boore J.L."/>
            <person name="Grigoriev I.V."/>
            <person name="Lindberg D.R."/>
            <person name="Seaver E.C."/>
            <person name="Weisblat D.A."/>
            <person name="Putnam N.H."/>
            <person name="Rokhsar D.S."/>
        </authorList>
    </citation>
    <scope>NUCLEOTIDE SEQUENCE</scope>
</reference>
<dbReference type="InterPro" id="IPR018247">
    <property type="entry name" value="EF_Hand_1_Ca_BS"/>
</dbReference>
<keyword evidence="2" id="KW-0677">Repeat</keyword>
<keyword evidence="1" id="KW-0479">Metal-binding</keyword>
<dbReference type="OMA" id="MENAERF"/>
<feature type="domain" description="EF-hand" evidence="4">
    <location>
        <begin position="76"/>
        <end position="111"/>
    </location>
</feature>
<dbReference type="EMBL" id="AMQM01001518">
    <property type="status" value="NOT_ANNOTATED_CDS"/>
    <property type="molecule type" value="Genomic_DNA"/>
</dbReference>
<dbReference type="EnsemblMetazoa" id="HelroT164028">
    <property type="protein sequence ID" value="HelroP164028"/>
    <property type="gene ID" value="HelroG164028"/>
</dbReference>
<dbReference type="AlphaFoldDB" id="T1EUS8"/>
<dbReference type="GO" id="GO:0005509">
    <property type="term" value="F:calcium ion binding"/>
    <property type="evidence" value="ECO:0000318"/>
    <property type="project" value="GO_Central"/>
</dbReference>
<dbReference type="GO" id="GO:0030234">
    <property type="term" value="F:enzyme regulator activity"/>
    <property type="evidence" value="ECO:0000318"/>
    <property type="project" value="GO_Central"/>
</dbReference>
<dbReference type="InParanoid" id="T1EUS8"/>
<dbReference type="GO" id="GO:0005737">
    <property type="term" value="C:cytoplasm"/>
    <property type="evidence" value="ECO:0000318"/>
    <property type="project" value="GO_Central"/>
</dbReference>
<gene>
    <name evidence="6" type="primary">20200328</name>
    <name evidence="5" type="ORF">HELRODRAFT_164028</name>
</gene>
<dbReference type="GO" id="GO:0000226">
    <property type="term" value="P:microtubule cytoskeleton organization"/>
    <property type="evidence" value="ECO:0000318"/>
    <property type="project" value="GO_Central"/>
</dbReference>
<dbReference type="FunFam" id="1.10.238.10:FF:000561">
    <property type="entry name" value="Myosin, essential light chain"/>
    <property type="match status" value="1"/>
</dbReference>
<sequence length="136" mass="15542">MGSRDQNEIKECFTLFDKDADGQISCQELGTVIRSLGQNPTEAEVQEIIKNIIRKNSFSLSELVQVMSRFSSDPRNKEEEIRDAFRVFDRDNTGVISAAELRHVMTNIGEKLLDKEVDEMIREIDVDKDGQINYEG</sequence>
<organism evidence="6 7">
    <name type="scientific">Helobdella robusta</name>
    <name type="common">Californian leech</name>
    <dbReference type="NCBI Taxonomy" id="6412"/>
    <lineage>
        <taxon>Eukaryota</taxon>
        <taxon>Metazoa</taxon>
        <taxon>Spiralia</taxon>
        <taxon>Lophotrochozoa</taxon>
        <taxon>Annelida</taxon>
        <taxon>Clitellata</taxon>
        <taxon>Hirudinea</taxon>
        <taxon>Rhynchobdellida</taxon>
        <taxon>Glossiphoniidae</taxon>
        <taxon>Helobdella</taxon>
    </lineage>
</organism>
<dbReference type="InterPro" id="IPR011992">
    <property type="entry name" value="EF-hand-dom_pair"/>
</dbReference>
<dbReference type="STRING" id="6412.T1EUS8"/>
<reference evidence="7" key="1">
    <citation type="submission" date="2012-12" db="EMBL/GenBank/DDBJ databases">
        <authorList>
            <person name="Hellsten U."/>
            <person name="Grimwood J."/>
            <person name="Chapman J.A."/>
            <person name="Shapiro H."/>
            <person name="Aerts A."/>
            <person name="Otillar R.P."/>
            <person name="Terry A.Y."/>
            <person name="Boore J.L."/>
            <person name="Simakov O."/>
            <person name="Marletaz F."/>
            <person name="Cho S.-J."/>
            <person name="Edsinger-Gonzales E."/>
            <person name="Havlak P."/>
            <person name="Kuo D.-H."/>
            <person name="Larsson T."/>
            <person name="Lv J."/>
            <person name="Arendt D."/>
            <person name="Savage R."/>
            <person name="Osoegawa K."/>
            <person name="de Jong P."/>
            <person name="Lindberg D.R."/>
            <person name="Seaver E.C."/>
            <person name="Weisblat D.A."/>
            <person name="Putnam N.H."/>
            <person name="Grigoriev I.V."/>
            <person name="Rokhsar D.S."/>
        </authorList>
    </citation>
    <scope>NUCLEOTIDE SEQUENCE</scope>
</reference>
<evidence type="ECO:0000256" key="1">
    <source>
        <dbReference type="ARBA" id="ARBA00022723"/>
    </source>
</evidence>
<accession>T1EUS8</accession>
<dbReference type="SUPFAM" id="SSF47473">
    <property type="entry name" value="EF-hand"/>
    <property type="match status" value="1"/>
</dbReference>
<dbReference type="SMART" id="SM00054">
    <property type="entry name" value="EFh"/>
    <property type="match status" value="3"/>
</dbReference>
<dbReference type="CDD" id="cd00051">
    <property type="entry name" value="EFh"/>
    <property type="match status" value="1"/>
</dbReference>